<protein>
    <submittedName>
        <fullName evidence="1">Uncharacterized protein</fullName>
    </submittedName>
</protein>
<evidence type="ECO:0000313" key="1">
    <source>
        <dbReference type="EMBL" id="RHN66731.1"/>
    </source>
</evidence>
<proteinExistence type="predicted"/>
<dbReference type="EMBL" id="PSQE01000003">
    <property type="protein sequence ID" value="RHN66731.1"/>
    <property type="molecule type" value="Genomic_DNA"/>
</dbReference>
<organism evidence="1">
    <name type="scientific">Medicago truncatula</name>
    <name type="common">Barrel medic</name>
    <name type="synonym">Medicago tribuloides</name>
    <dbReference type="NCBI Taxonomy" id="3880"/>
    <lineage>
        <taxon>Eukaryota</taxon>
        <taxon>Viridiplantae</taxon>
        <taxon>Streptophyta</taxon>
        <taxon>Embryophyta</taxon>
        <taxon>Tracheophyta</taxon>
        <taxon>Spermatophyta</taxon>
        <taxon>Magnoliopsida</taxon>
        <taxon>eudicotyledons</taxon>
        <taxon>Gunneridae</taxon>
        <taxon>Pentapetalae</taxon>
        <taxon>rosids</taxon>
        <taxon>fabids</taxon>
        <taxon>Fabales</taxon>
        <taxon>Fabaceae</taxon>
        <taxon>Papilionoideae</taxon>
        <taxon>50 kb inversion clade</taxon>
        <taxon>NPAAA clade</taxon>
        <taxon>Hologalegina</taxon>
        <taxon>IRL clade</taxon>
        <taxon>Trifolieae</taxon>
        <taxon>Medicago</taxon>
    </lineage>
</organism>
<comment type="caution">
    <text evidence="1">The sequence shown here is derived from an EMBL/GenBank/DDBJ whole genome shotgun (WGS) entry which is preliminary data.</text>
</comment>
<sequence>MLDFREKLHSARDYNHRSPSRTMILASRVMKFIARHVSHFPSPRELQVVARHNEQPYSP</sequence>
<accession>A0A396IPR7</accession>
<reference evidence="1" key="1">
    <citation type="journal article" date="2018" name="Nat. Plants">
        <title>Whole-genome landscape of Medicago truncatula symbiotic genes.</title>
        <authorList>
            <person name="Pecrix Y."/>
            <person name="Gamas P."/>
            <person name="Carrere S."/>
        </authorList>
    </citation>
    <scope>NUCLEOTIDE SEQUENCE</scope>
    <source>
        <tissue evidence="1">Leaves</tissue>
    </source>
</reference>
<dbReference type="Gramene" id="rna14798">
    <property type="protein sequence ID" value="RHN66731.1"/>
    <property type="gene ID" value="gene14798"/>
</dbReference>
<name>A0A396IPR7_MEDTR</name>
<gene>
    <name evidence="1" type="ORF">MtrunA17_Chr3g0094701</name>
</gene>
<dbReference type="AlphaFoldDB" id="A0A396IPR7"/>
<dbReference type="Proteomes" id="UP000265566">
    <property type="component" value="Chromosome 3"/>
</dbReference>